<feature type="compositionally biased region" description="Basic and acidic residues" evidence="1">
    <location>
        <begin position="38"/>
        <end position="367"/>
    </location>
</feature>
<dbReference type="AlphaFoldDB" id="A0A9X1M3Z8"/>
<protein>
    <recommendedName>
        <fullName evidence="4">Tetratricopeptide repeat protein</fullName>
    </recommendedName>
</protein>
<reference evidence="2" key="1">
    <citation type="submission" date="2021-10" db="EMBL/GenBank/DDBJ databases">
        <title>Novel species in genus Arthrobacter.</title>
        <authorList>
            <person name="Liu Y."/>
        </authorList>
    </citation>
    <scope>NUCLEOTIDE SEQUENCE</scope>
    <source>
        <strain evidence="2">Zg-Y809</strain>
    </source>
</reference>
<organism evidence="2 3">
    <name type="scientific">Arthrobacter gengyunqii</name>
    <dbReference type="NCBI Taxonomy" id="2886940"/>
    <lineage>
        <taxon>Bacteria</taxon>
        <taxon>Bacillati</taxon>
        <taxon>Actinomycetota</taxon>
        <taxon>Actinomycetes</taxon>
        <taxon>Micrococcales</taxon>
        <taxon>Micrococcaceae</taxon>
        <taxon>Arthrobacter</taxon>
    </lineage>
</organism>
<feature type="compositionally biased region" description="Acidic residues" evidence="1">
    <location>
        <begin position="674"/>
        <end position="688"/>
    </location>
</feature>
<comment type="caution">
    <text evidence="2">The sequence shown here is derived from an EMBL/GenBank/DDBJ whole genome shotgun (WGS) entry which is preliminary data.</text>
</comment>
<dbReference type="RefSeq" id="WP_227908966.1">
    <property type="nucleotide sequence ID" value="NZ_CP095461.1"/>
</dbReference>
<dbReference type="EMBL" id="JAJFZP010000012">
    <property type="protein sequence ID" value="MCC3270631.1"/>
    <property type="molecule type" value="Genomic_DNA"/>
</dbReference>
<feature type="compositionally biased region" description="Basic and acidic residues" evidence="1">
    <location>
        <begin position="1"/>
        <end position="11"/>
    </location>
</feature>
<feature type="compositionally biased region" description="Basic and acidic residues" evidence="1">
    <location>
        <begin position="377"/>
        <end position="407"/>
    </location>
</feature>
<proteinExistence type="predicted"/>
<feature type="compositionally biased region" description="Acidic residues" evidence="1">
    <location>
        <begin position="619"/>
        <end position="628"/>
    </location>
</feature>
<evidence type="ECO:0008006" key="4">
    <source>
        <dbReference type="Google" id="ProtNLM"/>
    </source>
</evidence>
<gene>
    <name evidence="2" type="ORF">LJ751_14935</name>
</gene>
<feature type="region of interest" description="Disordered" evidence="1">
    <location>
        <begin position="619"/>
        <end position="731"/>
    </location>
</feature>
<feature type="region of interest" description="Disordered" evidence="1">
    <location>
        <begin position="1"/>
        <end position="415"/>
    </location>
</feature>
<name>A0A9X1M3Z8_9MICC</name>
<evidence type="ECO:0000313" key="3">
    <source>
        <dbReference type="Proteomes" id="UP001139264"/>
    </source>
</evidence>
<feature type="compositionally biased region" description="Low complexity" evidence="1">
    <location>
        <begin position="12"/>
        <end position="22"/>
    </location>
</feature>
<feature type="compositionally biased region" description="Basic and acidic residues" evidence="1">
    <location>
        <begin position="629"/>
        <end position="655"/>
    </location>
</feature>
<sequence>MSEQNNRDQRGDGNNAARSSSSSDKRDDRGRPATNDRNAPKRFEDRKPSFGGRPARDGERKSFGDRGASSERKPYSKDRKPSFGDRPARSDDDRRPPRDGERKPFSERSGERKSFGDRGDRKPAFGDRGDRKPSFGGDDRRPPRDGERKSFSDRGERKPAFGDRGDRKPSFGDRPARGGDDRRPARDNDRKPSFGDRKPSFGGDDRRPPRDGERKSFGDRGDRKPSFGDRKPSFGGDDRRPPRDGERKSFGDRSDRKPSFGDRGDRKPSFGDRGDRKPSFGGDDRRPPRDGERKSFGDRGDRKPSFGDRKPSFGGDDRRPPRDGERKSFGDRGDRKPSFGDRGDRKPSFGDRPARGGDDRRPARDSAPRSFSKGRPARGEDAPVVEHKHNARDLRSANRPDRERSPEIDDDVTGQELDKVTRAQLRILEEVNGEWVSKHLVMAGRLIDIDPELAFQHALAASRRGGRMAAVREAVALTAYASENFAEALREFRTYRRISGSNAYLAMMADCERGLGRPDRALDISRSDEAKELDTAGQVDMAIVASGARMDMEQYDAAVTALEIPQLDKNRAFSFSPRLFRAYADALELADRNDEAEQWRNRALLAEKALGIGEFAEPDIYDLDDEEDKPEKPRRGREDRDREGRDDHRGAERSETPFAAPVETETVDANGELDLTDDVDNLPSDEQEGVIGVLEAEEDDDDNAVELQEDGNDNDEFSADAPAGDADEDRA</sequence>
<dbReference type="Proteomes" id="UP001139264">
    <property type="component" value="Unassembled WGS sequence"/>
</dbReference>
<evidence type="ECO:0000256" key="1">
    <source>
        <dbReference type="SAM" id="MobiDB-lite"/>
    </source>
</evidence>
<accession>A0A9X1M3Z8</accession>
<evidence type="ECO:0000313" key="2">
    <source>
        <dbReference type="EMBL" id="MCC3270631.1"/>
    </source>
</evidence>
<feature type="compositionally biased region" description="Acidic residues" evidence="1">
    <location>
        <begin position="695"/>
        <end position="718"/>
    </location>
</feature>